<dbReference type="AlphaFoldDB" id="A0A438FG12"/>
<comment type="caution">
    <text evidence="1">The sequence shown here is derived from an EMBL/GenBank/DDBJ whole genome shotgun (WGS) entry which is preliminary data.</text>
</comment>
<sequence length="108" mass="12567">MVLQRCKKLVWGGGLEGHQKRLGEFSFSFPLHHWDGTRVKFWKDLWCGNQSLEEAFPILFNLSVNKKDGLLRLGRKTKEEVVGGFRFNRHLNDWEVGEVESLLSKLLP</sequence>
<proteinExistence type="predicted"/>
<dbReference type="Proteomes" id="UP000288805">
    <property type="component" value="Unassembled WGS sequence"/>
</dbReference>
<organism evidence="1 2">
    <name type="scientific">Vitis vinifera</name>
    <name type="common">Grape</name>
    <dbReference type="NCBI Taxonomy" id="29760"/>
    <lineage>
        <taxon>Eukaryota</taxon>
        <taxon>Viridiplantae</taxon>
        <taxon>Streptophyta</taxon>
        <taxon>Embryophyta</taxon>
        <taxon>Tracheophyta</taxon>
        <taxon>Spermatophyta</taxon>
        <taxon>Magnoliopsida</taxon>
        <taxon>eudicotyledons</taxon>
        <taxon>Gunneridae</taxon>
        <taxon>Pentapetalae</taxon>
        <taxon>rosids</taxon>
        <taxon>Vitales</taxon>
        <taxon>Vitaceae</taxon>
        <taxon>Viteae</taxon>
        <taxon>Vitis</taxon>
    </lineage>
</organism>
<dbReference type="EMBL" id="QGNW01000920">
    <property type="protein sequence ID" value="RVW58881.1"/>
    <property type="molecule type" value="Genomic_DNA"/>
</dbReference>
<name>A0A438FG12_VITVI</name>
<protein>
    <submittedName>
        <fullName evidence="1">Uncharacterized protein</fullName>
    </submittedName>
</protein>
<accession>A0A438FG12</accession>
<gene>
    <name evidence="1" type="ORF">CK203_104243</name>
</gene>
<evidence type="ECO:0000313" key="1">
    <source>
        <dbReference type="EMBL" id="RVW58881.1"/>
    </source>
</evidence>
<evidence type="ECO:0000313" key="2">
    <source>
        <dbReference type="Proteomes" id="UP000288805"/>
    </source>
</evidence>
<reference evidence="1 2" key="1">
    <citation type="journal article" date="2018" name="PLoS Genet.">
        <title>Population sequencing reveals clonal diversity and ancestral inbreeding in the grapevine cultivar Chardonnay.</title>
        <authorList>
            <person name="Roach M.J."/>
            <person name="Johnson D.L."/>
            <person name="Bohlmann J."/>
            <person name="van Vuuren H.J."/>
            <person name="Jones S.J."/>
            <person name="Pretorius I.S."/>
            <person name="Schmidt S.A."/>
            <person name="Borneman A.R."/>
        </authorList>
    </citation>
    <scope>NUCLEOTIDE SEQUENCE [LARGE SCALE GENOMIC DNA]</scope>
    <source>
        <strain evidence="2">cv. Chardonnay</strain>
        <tissue evidence="1">Leaf</tissue>
    </source>
</reference>